<accession>L8JVX7</accession>
<gene>
    <name evidence="1" type="ORF">C900_05250</name>
</gene>
<dbReference type="Gene3D" id="3.10.20.310">
    <property type="entry name" value="membrane protein fhac"/>
    <property type="match status" value="1"/>
</dbReference>
<dbReference type="RefSeq" id="WP_009578220.1">
    <property type="nucleotide sequence ID" value="NZ_AMZN01000008.1"/>
</dbReference>
<keyword evidence="2" id="KW-1185">Reference proteome</keyword>
<dbReference type="Proteomes" id="UP000011135">
    <property type="component" value="Unassembled WGS sequence"/>
</dbReference>
<dbReference type="AlphaFoldDB" id="L8JVX7"/>
<dbReference type="EMBL" id="AMZN01000008">
    <property type="protein sequence ID" value="ELR73201.1"/>
    <property type="molecule type" value="Genomic_DNA"/>
</dbReference>
<name>L8JVX7_9BACT</name>
<evidence type="ECO:0000313" key="1">
    <source>
        <dbReference type="EMBL" id="ELR73201.1"/>
    </source>
</evidence>
<reference evidence="1 2" key="1">
    <citation type="submission" date="2012-12" db="EMBL/GenBank/DDBJ databases">
        <title>Genome assembly of Fulvivirga imtechensis AK7.</title>
        <authorList>
            <person name="Nupur N."/>
            <person name="Khatri I."/>
            <person name="Kumar R."/>
            <person name="Subramanian S."/>
            <person name="Pinnaka A."/>
        </authorList>
    </citation>
    <scope>NUCLEOTIDE SEQUENCE [LARGE SCALE GENOMIC DNA]</scope>
    <source>
        <strain evidence="1 2">AK7</strain>
    </source>
</reference>
<evidence type="ECO:0000313" key="2">
    <source>
        <dbReference type="Proteomes" id="UP000011135"/>
    </source>
</evidence>
<sequence>MDSVRVKGRSFLILADSSIYIEKDTVIFLPDSVARQLRRDETRRSDEFYKRLKERFYKTRFTRELYDLLFVDPSKSAKPKETTSISNGNYKKYEGRRINRIIIKKLEVFGTSILDTTRHSKAWAAKVANDLHVYTRSRIIRNNIFFAEGDNINPDALSDSERVLRNLPYVRDARIYVISGSDSEDVEVLIIIKDIWSISGEVSVGGFDAADFAVIDKNFLGLGHELRNEFLYNTDHRPAIGYNGTYSINNIKNTFITGEVNFARSEPLDRVGIRFYRNFITPEIKYAGGVELNKTNILLKREYPDTTISFHTEFNHQDMWVGRSWLIDANEDKGRTNLQLAARYDRVRYLDRPVVTSDTNQMFFDRNLYLYSFGISRRDYEKSSLVRGYGRTEDIPNGYLLEFTTGKESNEFYNRAYIGWRFSIGNFYGRTGYFRPSMALGGFIRKGRVEQGTFKTTIDYFSHLYRFRRVNFRQFFRLDYTIGINRFHDEFVNINNGRGIRGLSDTFLRGTRKIALSAETVAFTPIYVIGFRFAFFGFIDLAMVNSENSKLLKNPLYQGYGIGLRLRNENMAFEAIQIRLAWYPVTPPDQSSLGFELTGQEPLRIPDFRIERPDVLEFN</sequence>
<dbReference type="eggNOG" id="COG4775">
    <property type="taxonomic scope" value="Bacteria"/>
</dbReference>
<comment type="caution">
    <text evidence="1">The sequence shown here is derived from an EMBL/GenBank/DDBJ whole genome shotgun (WGS) entry which is preliminary data.</text>
</comment>
<protein>
    <submittedName>
        <fullName evidence="1">Uncharacterized protein</fullName>
    </submittedName>
</protein>
<dbReference type="STRING" id="1237149.C900_05250"/>
<dbReference type="OrthoDB" id="609711at2"/>
<organism evidence="1 2">
    <name type="scientific">Fulvivirga imtechensis AK7</name>
    <dbReference type="NCBI Taxonomy" id="1237149"/>
    <lineage>
        <taxon>Bacteria</taxon>
        <taxon>Pseudomonadati</taxon>
        <taxon>Bacteroidota</taxon>
        <taxon>Cytophagia</taxon>
        <taxon>Cytophagales</taxon>
        <taxon>Fulvivirgaceae</taxon>
        <taxon>Fulvivirga</taxon>
    </lineage>
</organism>
<proteinExistence type="predicted"/>